<evidence type="ECO:0000313" key="3">
    <source>
        <dbReference type="Proteomes" id="UP000006591"/>
    </source>
</evidence>
<dbReference type="InterPro" id="IPR000270">
    <property type="entry name" value="PB1_dom"/>
</dbReference>
<dbReference type="InterPro" id="IPR053198">
    <property type="entry name" value="Gynoecium_Dev_Regulator"/>
</dbReference>
<dbReference type="HOGENOM" id="CLU_620220_0_0_1"/>
<dbReference type="eggNOG" id="ENOG502QWRI">
    <property type="taxonomic scope" value="Eukaryota"/>
</dbReference>
<evidence type="ECO:0000313" key="2">
    <source>
        <dbReference type="EnsemblPlants" id="ONIVA03G31560.1"/>
    </source>
</evidence>
<organism evidence="2">
    <name type="scientific">Oryza nivara</name>
    <name type="common">Indian wild rice</name>
    <name type="synonym">Oryza sativa f. spontanea</name>
    <dbReference type="NCBI Taxonomy" id="4536"/>
    <lineage>
        <taxon>Eukaryota</taxon>
        <taxon>Viridiplantae</taxon>
        <taxon>Streptophyta</taxon>
        <taxon>Embryophyta</taxon>
        <taxon>Tracheophyta</taxon>
        <taxon>Spermatophyta</taxon>
        <taxon>Magnoliopsida</taxon>
        <taxon>Liliopsida</taxon>
        <taxon>Poales</taxon>
        <taxon>Poaceae</taxon>
        <taxon>BOP clade</taxon>
        <taxon>Oryzoideae</taxon>
        <taxon>Oryzeae</taxon>
        <taxon>Oryzinae</taxon>
        <taxon>Oryza</taxon>
    </lineage>
</organism>
<dbReference type="SUPFAM" id="SSF54277">
    <property type="entry name" value="CAD &amp; PB1 domains"/>
    <property type="match status" value="2"/>
</dbReference>
<dbReference type="Pfam" id="PF00564">
    <property type="entry name" value="PB1"/>
    <property type="match status" value="2"/>
</dbReference>
<feature type="domain" description="PB1" evidence="1">
    <location>
        <begin position="23"/>
        <end position="116"/>
    </location>
</feature>
<name>A0A0E0GS57_ORYNI</name>
<dbReference type="SMART" id="SM00666">
    <property type="entry name" value="PB1"/>
    <property type="match status" value="2"/>
</dbReference>
<dbReference type="Proteomes" id="UP000006591">
    <property type="component" value="Chromosome 3"/>
</dbReference>
<proteinExistence type="predicted"/>
<reference evidence="2" key="1">
    <citation type="submission" date="2015-04" db="UniProtKB">
        <authorList>
            <consortium name="EnsemblPlants"/>
        </authorList>
    </citation>
    <scope>IDENTIFICATION</scope>
    <source>
        <strain evidence="2">SL10</strain>
    </source>
</reference>
<dbReference type="OMA" id="SCCWCCH"/>
<dbReference type="PANTHER" id="PTHR31066">
    <property type="entry name" value="OS05G0427100 PROTEIN-RELATED"/>
    <property type="match status" value="1"/>
</dbReference>
<dbReference type="Gramene" id="ONIVA03G31560.1">
    <property type="protein sequence ID" value="ONIVA03G31560.1"/>
    <property type="gene ID" value="ONIVA03G31560"/>
</dbReference>
<dbReference type="CDD" id="cd06410">
    <property type="entry name" value="PB1_UP2"/>
    <property type="match status" value="2"/>
</dbReference>
<keyword evidence="3" id="KW-1185">Reference proteome</keyword>
<sequence>MGAAEETTMRLLCSHGGRLVPCGPGGGLRYVGGETRALAVPRGAPFRELTARLAEKAGAGGDAVTAVRYRLADGGLDEDLLVSVTSDEELAHMRDEYDRLRATRPSASFRVFVSTAAGVQQQRRQPVAPPMMMRRARSAQELAGRLARRPCPPAGRSAAAPSVRRVHSAQELAAGGGHSRQCFDDRRRLQSCCWCCHSRRDQCVAVPQPARPVRQLPAAMSKNVNGARQAAPAVSAAAKATDRSIIDRIVPMAAAKEEEAMMRLLLCSHGGRLVPCGPGGGLRYVGGETRALAVPRGVPFRELTAPLAEKAGAAAVTAVRYRLADEGPDEDLLVSVTSDEELAHMRDEYDRLRATRPSASFRVFVSTAVDAAAGVQQRRRPHPPVAAPPMMMRRARSEMGLAAGLPAAPSPMRRARSAQELAAGGSHSHQCFYDRRRQSCCCCCCCHRRRDLPPPAWPVRPLPSMSKNVNGARPAGGQEAAKAAMVAMEMDSRRACWELE</sequence>
<dbReference type="EnsemblPlants" id="ONIVA03G31560.1">
    <property type="protein sequence ID" value="ONIVA03G31560.1"/>
    <property type="gene ID" value="ONIVA03G31560"/>
</dbReference>
<dbReference type="AlphaFoldDB" id="A0A0E0GS57"/>
<dbReference type="PANTHER" id="PTHR31066:SF45">
    <property type="entry name" value="PB1 DOMAIN-CONTAINING PROTEIN"/>
    <property type="match status" value="1"/>
</dbReference>
<accession>A0A0E0GS57</accession>
<reference evidence="2" key="2">
    <citation type="submission" date="2018-04" db="EMBL/GenBank/DDBJ databases">
        <title>OnivRS2 (Oryza nivara Reference Sequence Version 2).</title>
        <authorList>
            <person name="Zhang J."/>
            <person name="Kudrna D."/>
            <person name="Lee S."/>
            <person name="Talag J."/>
            <person name="Rajasekar S."/>
            <person name="Welchert J."/>
            <person name="Hsing Y.-I."/>
            <person name="Wing R.A."/>
        </authorList>
    </citation>
    <scope>NUCLEOTIDE SEQUENCE [LARGE SCALE GENOMIC DNA]</scope>
    <source>
        <strain evidence="2">SL10</strain>
    </source>
</reference>
<evidence type="ECO:0000259" key="1">
    <source>
        <dbReference type="SMART" id="SM00666"/>
    </source>
</evidence>
<feature type="domain" description="PB1" evidence="1">
    <location>
        <begin position="277"/>
        <end position="368"/>
    </location>
</feature>
<protein>
    <recommendedName>
        <fullName evidence="1">PB1 domain-containing protein</fullName>
    </recommendedName>
</protein>